<sequence length="74" mass="8379">MVLGHLVFRFASFLPSSSFSRHHSCHYSFQLSINLASPSRTITILPLFFFLPFHSSFTTQLSPKYLLSLSLSLA</sequence>
<gene>
    <name evidence="1" type="ORF">K435DRAFT_480035</name>
</gene>
<dbReference type="AlphaFoldDB" id="A0A4S8MTE5"/>
<accession>A0A4S8MTE5</accession>
<protein>
    <submittedName>
        <fullName evidence="1">Uncharacterized protein</fullName>
    </submittedName>
</protein>
<proteinExistence type="predicted"/>
<name>A0A4S8MTE5_DENBC</name>
<evidence type="ECO:0000313" key="2">
    <source>
        <dbReference type="Proteomes" id="UP000297245"/>
    </source>
</evidence>
<dbReference type="EMBL" id="ML179042">
    <property type="protein sequence ID" value="THV06480.1"/>
    <property type="molecule type" value="Genomic_DNA"/>
</dbReference>
<reference evidence="1 2" key="1">
    <citation type="journal article" date="2019" name="Nat. Ecol. Evol.">
        <title>Megaphylogeny resolves global patterns of mushroom evolution.</title>
        <authorList>
            <person name="Varga T."/>
            <person name="Krizsan K."/>
            <person name="Foldi C."/>
            <person name="Dima B."/>
            <person name="Sanchez-Garcia M."/>
            <person name="Sanchez-Ramirez S."/>
            <person name="Szollosi G.J."/>
            <person name="Szarkandi J.G."/>
            <person name="Papp V."/>
            <person name="Albert L."/>
            <person name="Andreopoulos W."/>
            <person name="Angelini C."/>
            <person name="Antonin V."/>
            <person name="Barry K.W."/>
            <person name="Bougher N.L."/>
            <person name="Buchanan P."/>
            <person name="Buyck B."/>
            <person name="Bense V."/>
            <person name="Catcheside P."/>
            <person name="Chovatia M."/>
            <person name="Cooper J."/>
            <person name="Damon W."/>
            <person name="Desjardin D."/>
            <person name="Finy P."/>
            <person name="Geml J."/>
            <person name="Haridas S."/>
            <person name="Hughes K."/>
            <person name="Justo A."/>
            <person name="Karasinski D."/>
            <person name="Kautmanova I."/>
            <person name="Kiss B."/>
            <person name="Kocsube S."/>
            <person name="Kotiranta H."/>
            <person name="LaButti K.M."/>
            <person name="Lechner B.E."/>
            <person name="Liimatainen K."/>
            <person name="Lipzen A."/>
            <person name="Lukacs Z."/>
            <person name="Mihaltcheva S."/>
            <person name="Morgado L.N."/>
            <person name="Niskanen T."/>
            <person name="Noordeloos M.E."/>
            <person name="Ohm R.A."/>
            <person name="Ortiz-Santana B."/>
            <person name="Ovrebo C."/>
            <person name="Racz N."/>
            <person name="Riley R."/>
            <person name="Savchenko A."/>
            <person name="Shiryaev A."/>
            <person name="Soop K."/>
            <person name="Spirin V."/>
            <person name="Szebenyi C."/>
            <person name="Tomsovsky M."/>
            <person name="Tulloss R.E."/>
            <person name="Uehling J."/>
            <person name="Grigoriev I.V."/>
            <person name="Vagvolgyi C."/>
            <person name="Papp T."/>
            <person name="Martin F.M."/>
            <person name="Miettinen O."/>
            <person name="Hibbett D.S."/>
            <person name="Nagy L.G."/>
        </authorList>
    </citation>
    <scope>NUCLEOTIDE SEQUENCE [LARGE SCALE GENOMIC DNA]</scope>
    <source>
        <strain evidence="1 2">CBS 962.96</strain>
    </source>
</reference>
<dbReference type="Proteomes" id="UP000297245">
    <property type="component" value="Unassembled WGS sequence"/>
</dbReference>
<organism evidence="1 2">
    <name type="scientific">Dendrothele bispora (strain CBS 962.96)</name>
    <dbReference type="NCBI Taxonomy" id="1314807"/>
    <lineage>
        <taxon>Eukaryota</taxon>
        <taxon>Fungi</taxon>
        <taxon>Dikarya</taxon>
        <taxon>Basidiomycota</taxon>
        <taxon>Agaricomycotina</taxon>
        <taxon>Agaricomycetes</taxon>
        <taxon>Agaricomycetidae</taxon>
        <taxon>Agaricales</taxon>
        <taxon>Agaricales incertae sedis</taxon>
        <taxon>Dendrothele</taxon>
    </lineage>
</organism>
<evidence type="ECO:0000313" key="1">
    <source>
        <dbReference type="EMBL" id="THV06480.1"/>
    </source>
</evidence>
<keyword evidence="2" id="KW-1185">Reference proteome</keyword>